<proteinExistence type="predicted"/>
<dbReference type="AlphaFoldDB" id="A0AAD2A2G1"/>
<feature type="region of interest" description="Disordered" evidence="1">
    <location>
        <begin position="165"/>
        <end position="190"/>
    </location>
</feature>
<evidence type="ECO:0000313" key="2">
    <source>
        <dbReference type="EMBL" id="CAI9780106.1"/>
    </source>
</evidence>
<name>A0AAD2A2G1_9LAMI</name>
<feature type="compositionally biased region" description="Low complexity" evidence="1">
    <location>
        <begin position="123"/>
        <end position="134"/>
    </location>
</feature>
<dbReference type="InterPro" id="IPR021916">
    <property type="entry name" value="DUF3527"/>
</dbReference>
<reference evidence="2" key="1">
    <citation type="submission" date="2023-05" db="EMBL/GenBank/DDBJ databases">
        <authorList>
            <person name="Huff M."/>
        </authorList>
    </citation>
    <scope>NUCLEOTIDE SEQUENCE</scope>
</reference>
<dbReference type="Proteomes" id="UP000834106">
    <property type="component" value="Chromosome 17"/>
</dbReference>
<dbReference type="PANTHER" id="PTHR31390">
    <property type="entry name" value="EXPRESSED PROTEIN"/>
    <property type="match status" value="1"/>
</dbReference>
<feature type="region of interest" description="Disordered" evidence="1">
    <location>
        <begin position="114"/>
        <end position="148"/>
    </location>
</feature>
<keyword evidence="3" id="KW-1185">Reference proteome</keyword>
<evidence type="ECO:0000313" key="3">
    <source>
        <dbReference type="Proteomes" id="UP000834106"/>
    </source>
</evidence>
<accession>A0AAD2A2G1</accession>
<dbReference type="Pfam" id="PF12043">
    <property type="entry name" value="DUF3527"/>
    <property type="match status" value="2"/>
</dbReference>
<evidence type="ECO:0000256" key="1">
    <source>
        <dbReference type="SAM" id="MobiDB-lite"/>
    </source>
</evidence>
<dbReference type="EMBL" id="OU503052">
    <property type="protein sequence ID" value="CAI9780106.1"/>
    <property type="molecule type" value="Genomic_DNA"/>
</dbReference>
<organism evidence="2 3">
    <name type="scientific">Fraxinus pennsylvanica</name>
    <dbReference type="NCBI Taxonomy" id="56036"/>
    <lineage>
        <taxon>Eukaryota</taxon>
        <taxon>Viridiplantae</taxon>
        <taxon>Streptophyta</taxon>
        <taxon>Embryophyta</taxon>
        <taxon>Tracheophyta</taxon>
        <taxon>Spermatophyta</taxon>
        <taxon>Magnoliopsida</taxon>
        <taxon>eudicotyledons</taxon>
        <taxon>Gunneridae</taxon>
        <taxon>Pentapetalae</taxon>
        <taxon>asterids</taxon>
        <taxon>lamiids</taxon>
        <taxon>Lamiales</taxon>
        <taxon>Oleaceae</taxon>
        <taxon>Oleeae</taxon>
        <taxon>Fraxinus</taxon>
    </lineage>
</organism>
<protein>
    <submittedName>
        <fullName evidence="2">Uncharacterized protein</fullName>
    </submittedName>
</protein>
<feature type="region of interest" description="Disordered" evidence="1">
    <location>
        <begin position="472"/>
        <end position="513"/>
    </location>
</feature>
<sequence>MQLQISDVVRAETLMPLADKSLQFQDKHKVKHPFGKPYIDQQCELRRGTNIEHEIQFKSSENKTCKDDELVKHMSNLPGFLQQVEKQKSIQEKALNFGVLDWKRLEKWKYNDRMPTKGQTKKSPSFSSSALMASGTHSNQGKLPLSHGLNPSSLYKGEHFLSHSSHFNPSPHISHDNLSQKGEKNKGTRLYRGKGTCIEEVQAAQSSRTIDGLQDNFSEKIESIGGRRCMGNGKKKDSDEETLFEKGTLPLDQGKHKFSQSLCDTITSDGGKGKTRVENEVNLADQYHPLDTLNNVHLGPKHFPKGSYLESSQFIKSRASFDGQFAEANWNRFSDSFSPQGPYSGEFSADIPHSCPLPTGVKDQDKSSMEPHNLVTSQPMNLDTCTIVCPGKIAVTAIPSEAKLSTVKEKTIRPSFSDPVKNSRRTDWDIAEWPAVKGRHPSPNRRFSFSLGRRMSRSFSFRENSEVPQLSSTYTAAESCSGRHEVLSGSSDKRDRDKSNASGRGRSSPLRRLLDPWLKNKGAHSSETVRPPDVSSHSMMRATVCGPVRDGKAEASTLQAFLQLTLKNGLPFFKLVVNNSSDMLAAVIESLPSSRKSDYSITCAFYSVQEIIKKRVNWINQRSKSKSCGLGYNMIGQMKISSSCLQEINMKDSIRYVVRECVLYSVDPGQVDYQTQEYLLNREIAAIVVKNSIEKLNDVNLSNNSRQCMKNEFTHCASGVNYNPEEDGNSNSTVVILPSGCHGIPIKGEPSSLINRWESGGSCDCGGWDVGCKLRILANRKKNSKILEASMSSSAIDHVKLYLQSGVRESKSVFSLKPLENGLYSVKYDASISLLETFSTCVAVITCQKFSGILDMNIQPQVEHSPEAMVPTQVQEQTPAKYVTCPPPSPVGRI</sequence>
<dbReference type="PANTHER" id="PTHR31390:SF12">
    <property type="entry name" value="PUTATIVE (DUF3527)-RELATED"/>
    <property type="match status" value="1"/>
</dbReference>
<feature type="compositionally biased region" description="Basic and acidic residues" evidence="1">
    <location>
        <begin position="481"/>
        <end position="499"/>
    </location>
</feature>
<feature type="compositionally biased region" description="Low complexity" evidence="1">
    <location>
        <begin position="502"/>
        <end position="511"/>
    </location>
</feature>
<gene>
    <name evidence="2" type="ORF">FPE_LOCUS27536</name>
</gene>